<dbReference type="AlphaFoldDB" id="A0A2M7AXT2"/>
<sequence>MPQSKTQNLIVLFWQWYYAIAPKKILKTWRNVLSFGWNFFSIGLLFKTLFAPWKRDITKSTSGFDPKAWLESLVMNLISRLIGAFVRGWVILLGLFFEIIILIFGVLFFLGWLIFPALIVIGIIYAVIMIR</sequence>
<reference evidence="3" key="1">
    <citation type="submission" date="2017-09" db="EMBL/GenBank/DDBJ databases">
        <title>Depth-based differentiation of microbial function through sediment-hosted aquifers and enrichment of novel symbionts in the deep terrestrial subsurface.</title>
        <authorList>
            <person name="Probst A.J."/>
            <person name="Ladd B."/>
            <person name="Jarett J.K."/>
            <person name="Geller-Mcgrath D.E."/>
            <person name="Sieber C.M.K."/>
            <person name="Emerson J.B."/>
            <person name="Anantharaman K."/>
            <person name="Thomas B.C."/>
            <person name="Malmstrom R."/>
            <person name="Stieglmeier M."/>
            <person name="Klingl A."/>
            <person name="Woyke T."/>
            <person name="Ryan C.M."/>
            <person name="Banfield J.F."/>
        </authorList>
    </citation>
    <scope>NUCLEOTIDE SEQUENCE [LARGE SCALE GENOMIC DNA]</scope>
</reference>
<gene>
    <name evidence="2" type="ORF">COS76_00785</name>
</gene>
<keyword evidence="1" id="KW-0472">Membrane</keyword>
<evidence type="ECO:0000313" key="2">
    <source>
        <dbReference type="EMBL" id="PIU75432.1"/>
    </source>
</evidence>
<feature type="transmembrane region" description="Helical" evidence="1">
    <location>
        <begin position="35"/>
        <end position="53"/>
    </location>
</feature>
<name>A0A2M7AXT2_9BACT</name>
<protein>
    <submittedName>
        <fullName evidence="2">Uncharacterized protein</fullName>
    </submittedName>
</protein>
<evidence type="ECO:0000256" key="1">
    <source>
        <dbReference type="SAM" id="Phobius"/>
    </source>
</evidence>
<dbReference type="EMBL" id="PEVY01000016">
    <property type="protein sequence ID" value="PIU75432.1"/>
    <property type="molecule type" value="Genomic_DNA"/>
</dbReference>
<accession>A0A2M7AXT2</accession>
<evidence type="ECO:0000313" key="3">
    <source>
        <dbReference type="Proteomes" id="UP000228775"/>
    </source>
</evidence>
<feature type="transmembrane region" description="Helical" evidence="1">
    <location>
        <begin position="99"/>
        <end position="128"/>
    </location>
</feature>
<proteinExistence type="predicted"/>
<organism evidence="2 3">
    <name type="scientific">Candidatus Portnoybacteria bacterium CG06_land_8_20_14_3_00_39_12</name>
    <dbReference type="NCBI Taxonomy" id="1974809"/>
    <lineage>
        <taxon>Bacteria</taxon>
        <taxon>Candidatus Portnoyibacteriota</taxon>
    </lineage>
</organism>
<keyword evidence="1" id="KW-0812">Transmembrane</keyword>
<dbReference type="Proteomes" id="UP000228775">
    <property type="component" value="Unassembled WGS sequence"/>
</dbReference>
<comment type="caution">
    <text evidence="2">The sequence shown here is derived from an EMBL/GenBank/DDBJ whole genome shotgun (WGS) entry which is preliminary data.</text>
</comment>
<keyword evidence="1" id="KW-1133">Transmembrane helix</keyword>